<dbReference type="STRING" id="284811.Q75DG1"/>
<dbReference type="FunFam" id="1.10.1520.10:FF:000014">
    <property type="entry name" value="60S ribosomal protein L3"/>
    <property type="match status" value="1"/>
</dbReference>
<keyword evidence="3" id="KW-0689">Ribosomal protein</keyword>
<dbReference type="GO" id="GO:0005739">
    <property type="term" value="C:mitochondrion"/>
    <property type="evidence" value="ECO:0000318"/>
    <property type="project" value="GO_Central"/>
</dbReference>
<evidence type="ECO:0000256" key="4">
    <source>
        <dbReference type="ARBA" id="ARBA00023128"/>
    </source>
</evidence>
<evidence type="ECO:0000259" key="9">
    <source>
        <dbReference type="PROSITE" id="PS50137"/>
    </source>
</evidence>
<evidence type="ECO:0000313" key="12">
    <source>
        <dbReference type="Proteomes" id="UP000000591"/>
    </source>
</evidence>
<dbReference type="GO" id="GO:0003725">
    <property type="term" value="F:double-stranded RNA binding"/>
    <property type="evidence" value="ECO:0007669"/>
    <property type="project" value="InterPro"/>
</dbReference>
<reference evidence="11 12" key="1">
    <citation type="journal article" date="2004" name="Science">
        <title>The Ashbya gossypii genome as a tool for mapping the ancient Saccharomyces cerevisiae genome.</title>
        <authorList>
            <person name="Dietrich F.S."/>
            <person name="Voegeli S."/>
            <person name="Brachat S."/>
            <person name="Lerch A."/>
            <person name="Gates K."/>
            <person name="Steiner S."/>
            <person name="Mohr C."/>
            <person name="Pohlmann R."/>
            <person name="Luedi P."/>
            <person name="Choi S."/>
            <person name="Wing R.A."/>
            <person name="Flavier A."/>
            <person name="Gaffney T.D."/>
            <person name="Philippsen P."/>
        </authorList>
    </citation>
    <scope>NUCLEOTIDE SEQUENCE [LARGE SCALE GENOMIC DNA]</scope>
    <source>
        <strain evidence="12">ATCC 10895 / CBS 109.51 / FGSC 9923 / NRRL Y-1056</strain>
    </source>
</reference>
<feature type="domain" description="DRBM" evidence="9">
    <location>
        <begin position="256"/>
        <end position="326"/>
    </location>
</feature>
<keyword evidence="2 8" id="KW-0694">RNA-binding</keyword>
<gene>
    <name evidence="11" type="ORF">AGOS_ABR065W</name>
</gene>
<dbReference type="Pfam" id="PF22892">
    <property type="entry name" value="DSRM_MRPL44"/>
    <property type="match status" value="1"/>
</dbReference>
<dbReference type="InterPro" id="IPR000999">
    <property type="entry name" value="RNase_III_dom"/>
</dbReference>
<dbReference type="InParanoid" id="Q75DG1"/>
<dbReference type="PROSITE" id="PS50142">
    <property type="entry name" value="RNASE_3_2"/>
    <property type="match status" value="1"/>
</dbReference>
<dbReference type="SMART" id="SM00535">
    <property type="entry name" value="RIBOc"/>
    <property type="match status" value="1"/>
</dbReference>
<evidence type="ECO:0000256" key="2">
    <source>
        <dbReference type="ARBA" id="ARBA00022884"/>
    </source>
</evidence>
<dbReference type="Proteomes" id="UP000000591">
    <property type="component" value="Chromosome II"/>
</dbReference>
<organism evidence="11 12">
    <name type="scientific">Eremothecium gossypii (strain ATCC 10895 / CBS 109.51 / FGSC 9923 / NRRL Y-1056)</name>
    <name type="common">Yeast</name>
    <name type="synonym">Ashbya gossypii</name>
    <dbReference type="NCBI Taxonomy" id="284811"/>
    <lineage>
        <taxon>Eukaryota</taxon>
        <taxon>Fungi</taxon>
        <taxon>Dikarya</taxon>
        <taxon>Ascomycota</taxon>
        <taxon>Saccharomycotina</taxon>
        <taxon>Saccharomycetes</taxon>
        <taxon>Saccharomycetales</taxon>
        <taxon>Saccharomycetaceae</taxon>
        <taxon>Eremothecium</taxon>
    </lineage>
</organism>
<dbReference type="PANTHER" id="PTHR11207:SF32">
    <property type="entry name" value="LARGE RIBOSOMAL SUBUNIT PROTEIN ML44"/>
    <property type="match status" value="1"/>
</dbReference>
<reference evidence="12" key="2">
    <citation type="journal article" date="2013" name="G3 (Bethesda)">
        <title>Genomes of Ashbya fungi isolated from insects reveal four mating-type loci, numerous translocations, lack of transposons, and distinct gene duplications.</title>
        <authorList>
            <person name="Dietrich F.S."/>
            <person name="Voegeli S."/>
            <person name="Kuo S."/>
            <person name="Philippsen P."/>
        </authorList>
    </citation>
    <scope>GENOME REANNOTATION</scope>
    <source>
        <strain evidence="12">ATCC 10895 / CBS 109.51 / FGSC 9923 / NRRL Y-1056</strain>
    </source>
</reference>
<dbReference type="RefSeq" id="NP_983011.2">
    <property type="nucleotide sequence ID" value="NM_208364.2"/>
</dbReference>
<dbReference type="GO" id="GO:0006396">
    <property type="term" value="P:RNA processing"/>
    <property type="evidence" value="ECO:0007669"/>
    <property type="project" value="InterPro"/>
</dbReference>
<dbReference type="GO" id="GO:0003735">
    <property type="term" value="F:structural constituent of ribosome"/>
    <property type="evidence" value="ECO:0000318"/>
    <property type="project" value="GO_Central"/>
</dbReference>
<evidence type="ECO:0000256" key="6">
    <source>
        <dbReference type="ARBA" id="ARBA00024034"/>
    </source>
</evidence>
<dbReference type="HOGENOM" id="CLU_034765_1_0_1"/>
<dbReference type="EMBL" id="AE016815">
    <property type="protein sequence ID" value="AAS50835.2"/>
    <property type="molecule type" value="Genomic_DNA"/>
</dbReference>
<dbReference type="GO" id="GO:0005762">
    <property type="term" value="C:mitochondrial large ribosomal subunit"/>
    <property type="evidence" value="ECO:0007669"/>
    <property type="project" value="EnsemblFungi"/>
</dbReference>
<dbReference type="GeneID" id="4619115"/>
<dbReference type="OMA" id="YLYSPGN"/>
<dbReference type="Gene3D" id="1.10.1520.10">
    <property type="entry name" value="Ribonuclease III domain"/>
    <property type="match status" value="1"/>
</dbReference>
<dbReference type="eggNOG" id="KOG3769">
    <property type="taxonomic scope" value="Eukaryota"/>
</dbReference>
<keyword evidence="4" id="KW-0496">Mitochondrion</keyword>
<dbReference type="Gene3D" id="3.30.160.20">
    <property type="match status" value="1"/>
</dbReference>
<feature type="domain" description="RNase III" evidence="10">
    <location>
        <begin position="97"/>
        <end position="204"/>
    </location>
</feature>
<name>Q75DG1_EREGS</name>
<dbReference type="InterPro" id="IPR044444">
    <property type="entry name" value="Ribosomal_mL44_DSRM_metazoa"/>
</dbReference>
<dbReference type="InterPro" id="IPR014720">
    <property type="entry name" value="dsRBD_dom"/>
</dbReference>
<comment type="similarity">
    <text evidence="6">Belongs to the ribonuclease III family. Mitochondrion-specific ribosomal protein mL44 subfamily.</text>
</comment>
<dbReference type="SMART" id="SM00358">
    <property type="entry name" value="DSRM"/>
    <property type="match status" value="1"/>
</dbReference>
<dbReference type="KEGG" id="ago:AGOS_ABR065W"/>
<evidence type="ECO:0000256" key="8">
    <source>
        <dbReference type="PROSITE-ProRule" id="PRU00266"/>
    </source>
</evidence>
<evidence type="ECO:0000259" key="10">
    <source>
        <dbReference type="PROSITE" id="PS50142"/>
    </source>
</evidence>
<evidence type="ECO:0000256" key="3">
    <source>
        <dbReference type="ARBA" id="ARBA00022980"/>
    </source>
</evidence>
<keyword evidence="5" id="KW-0687">Ribonucleoprotein</keyword>
<dbReference type="OrthoDB" id="67027at2759"/>
<keyword evidence="12" id="KW-1185">Reference proteome</keyword>
<dbReference type="InterPro" id="IPR044443">
    <property type="entry name" value="Ribosomal_mL44_DSRM_fung"/>
</dbReference>
<comment type="subcellular location">
    <subcellularLocation>
        <location evidence="1">Mitochondrion</location>
    </subcellularLocation>
</comment>
<evidence type="ECO:0000256" key="7">
    <source>
        <dbReference type="ARBA" id="ARBA00035187"/>
    </source>
</evidence>
<evidence type="ECO:0000256" key="1">
    <source>
        <dbReference type="ARBA" id="ARBA00004173"/>
    </source>
</evidence>
<dbReference type="CDD" id="cd19873">
    <property type="entry name" value="DSRM_MRPL3_like"/>
    <property type="match status" value="1"/>
</dbReference>
<evidence type="ECO:0000313" key="11">
    <source>
        <dbReference type="EMBL" id="AAS50835.2"/>
    </source>
</evidence>
<dbReference type="InterPro" id="IPR036389">
    <property type="entry name" value="RNase_III_sf"/>
</dbReference>
<sequence>MPQVIRALRCFHSGIFLRQGAVGATGAGGATELEKYRGYFKQLQQALETGDEEAAGKSPLLHTLHSRLALPQQLGLGTLSRCLNCPSANLADVGMKTAKTAQNKEQHNRSLNILGKNLLTLHAMRRLVERYPRLPVPVLNAAVDAYIGLPVLAQIGRGWGIESERETVMERFLRQEPSHMTLGRLRFFNNTLKEIDGIRILSSSNMSESASMAMAVRSIVGALWASTQDLQLVERFLDAHVMSRKLPITQLFMFEQPTRELARLCSREGLERPVSKLIAETGRLSKAPVFVVGVFSGEEKLGEGFGSSLKEAKARAATDALMKWYCYQPLPSQGPVIDPGQVLV</sequence>
<protein>
    <recommendedName>
        <fullName evidence="7">Large ribosomal subunit protein mL44</fullName>
    </recommendedName>
</protein>
<dbReference type="PROSITE" id="PS50137">
    <property type="entry name" value="DS_RBD"/>
    <property type="match status" value="1"/>
</dbReference>
<dbReference type="GO" id="GO:0004525">
    <property type="term" value="F:ribonuclease III activity"/>
    <property type="evidence" value="ECO:0007669"/>
    <property type="project" value="InterPro"/>
</dbReference>
<dbReference type="FunCoup" id="Q75DG1">
    <property type="interactions" value="482"/>
</dbReference>
<accession>Q75DG1</accession>
<evidence type="ECO:0000256" key="5">
    <source>
        <dbReference type="ARBA" id="ARBA00023274"/>
    </source>
</evidence>
<dbReference type="AlphaFoldDB" id="Q75DG1"/>
<dbReference type="PANTHER" id="PTHR11207">
    <property type="entry name" value="RIBONUCLEASE III"/>
    <property type="match status" value="1"/>
</dbReference>
<dbReference type="SUPFAM" id="SSF69065">
    <property type="entry name" value="RNase III domain-like"/>
    <property type="match status" value="1"/>
</dbReference>
<proteinExistence type="inferred from homology"/>
<dbReference type="SUPFAM" id="SSF54768">
    <property type="entry name" value="dsRNA-binding domain-like"/>
    <property type="match status" value="1"/>
</dbReference>